<dbReference type="SUPFAM" id="SSF52540">
    <property type="entry name" value="P-loop containing nucleoside triphosphate hydrolases"/>
    <property type="match status" value="1"/>
</dbReference>
<keyword evidence="3" id="KW-1185">Reference proteome</keyword>
<dbReference type="HOGENOM" id="CLU_011771_2_1_6"/>
<dbReference type="Proteomes" id="UP000005289">
    <property type="component" value="Chromosome"/>
</dbReference>
<dbReference type="STRING" id="713585.THITH_08335"/>
<dbReference type="GO" id="GO:0005829">
    <property type="term" value="C:cytosol"/>
    <property type="evidence" value="ECO:0007669"/>
    <property type="project" value="TreeGrafter"/>
</dbReference>
<reference evidence="2 3" key="1">
    <citation type="submission" date="2013-12" db="EMBL/GenBank/DDBJ databases">
        <authorList>
            <consortium name="DOE Joint Genome Institute"/>
            <person name="Muyzer G."/>
            <person name="Huntemann M."/>
            <person name="Han J."/>
            <person name="Chen A."/>
            <person name="Kyrpides N."/>
            <person name="Mavromatis K."/>
            <person name="Markowitz V."/>
            <person name="Palaniappan K."/>
            <person name="Ivanova N."/>
            <person name="Schaumberg A."/>
            <person name="Pati A."/>
            <person name="Liolios K."/>
            <person name="Nordberg H.P."/>
            <person name="Cantor M.N."/>
            <person name="Hua S.X."/>
            <person name="Woyke T."/>
        </authorList>
    </citation>
    <scope>NUCLEOTIDE SEQUENCE [LARGE SCALE GENOMIC DNA]</scope>
    <source>
        <strain evidence="2 3">ARh 1</strain>
    </source>
</reference>
<organism evidence="2 3">
    <name type="scientific">Thioalkalivibrio paradoxus ARh 1</name>
    <dbReference type="NCBI Taxonomy" id="713585"/>
    <lineage>
        <taxon>Bacteria</taxon>
        <taxon>Pseudomonadati</taxon>
        <taxon>Pseudomonadota</taxon>
        <taxon>Gammaproteobacteria</taxon>
        <taxon>Chromatiales</taxon>
        <taxon>Ectothiorhodospiraceae</taxon>
        <taxon>Thioalkalivibrio</taxon>
    </lineage>
</organism>
<name>W0DMQ4_9GAMM</name>
<dbReference type="InterPro" id="IPR006935">
    <property type="entry name" value="Helicase/UvrB_N"/>
</dbReference>
<dbReference type="KEGG" id="tti:THITH_08335"/>
<dbReference type="GO" id="GO:0005524">
    <property type="term" value="F:ATP binding"/>
    <property type="evidence" value="ECO:0007669"/>
    <property type="project" value="InterPro"/>
</dbReference>
<keyword evidence="2" id="KW-0347">Helicase</keyword>
<dbReference type="GO" id="GO:0016787">
    <property type="term" value="F:hydrolase activity"/>
    <property type="evidence" value="ECO:0007669"/>
    <property type="project" value="InterPro"/>
</dbReference>
<feature type="domain" description="Helicase ATP-binding" evidence="1">
    <location>
        <begin position="1"/>
        <end position="70"/>
    </location>
</feature>
<dbReference type="PANTHER" id="PTHR47396">
    <property type="entry name" value="TYPE I RESTRICTION ENZYME ECOKI R PROTEIN"/>
    <property type="match status" value="1"/>
</dbReference>
<dbReference type="InterPro" id="IPR014001">
    <property type="entry name" value="Helicase_ATP-bd"/>
</dbReference>
<dbReference type="Pfam" id="PF00271">
    <property type="entry name" value="Helicase_C"/>
    <property type="match status" value="1"/>
</dbReference>
<dbReference type="Gene3D" id="3.40.50.300">
    <property type="entry name" value="P-loop containing nucleotide triphosphate hydrolases"/>
    <property type="match status" value="2"/>
</dbReference>
<evidence type="ECO:0000313" key="3">
    <source>
        <dbReference type="Proteomes" id="UP000005289"/>
    </source>
</evidence>
<dbReference type="InterPro" id="IPR050742">
    <property type="entry name" value="Helicase_Restrict-Modif_Enz"/>
</dbReference>
<evidence type="ECO:0000313" key="2">
    <source>
        <dbReference type="EMBL" id="AHE98268.1"/>
    </source>
</evidence>
<dbReference type="InterPro" id="IPR001650">
    <property type="entry name" value="Helicase_C-like"/>
</dbReference>
<dbReference type="InterPro" id="IPR027417">
    <property type="entry name" value="P-loop_NTPase"/>
</dbReference>
<dbReference type="GO" id="GO:0003677">
    <property type="term" value="F:DNA binding"/>
    <property type="evidence" value="ECO:0007669"/>
    <property type="project" value="InterPro"/>
</dbReference>
<dbReference type="Pfam" id="PF04851">
    <property type="entry name" value="ResIII"/>
    <property type="match status" value="1"/>
</dbReference>
<dbReference type="PANTHER" id="PTHR47396:SF1">
    <property type="entry name" value="ATP-DEPENDENT HELICASE IRC3-RELATED"/>
    <property type="match status" value="1"/>
</dbReference>
<proteinExistence type="predicted"/>
<dbReference type="AlphaFoldDB" id="W0DMQ4"/>
<accession>W0DMQ4</accession>
<dbReference type="EMBL" id="CP007029">
    <property type="protein sequence ID" value="AHE98268.1"/>
    <property type="molecule type" value="Genomic_DNA"/>
</dbReference>
<dbReference type="GO" id="GO:0004386">
    <property type="term" value="F:helicase activity"/>
    <property type="evidence" value="ECO:0007669"/>
    <property type="project" value="UniProtKB-KW"/>
</dbReference>
<dbReference type="CDD" id="cd18785">
    <property type="entry name" value="SF2_C"/>
    <property type="match status" value="1"/>
</dbReference>
<sequence length="273" mass="30522">MQSLSRQHEVDPIVEDYGHIIVDECHHVVAKSFESLLKRAKAKFVLGLTATPIRRDGMHPIIFMQCGPIRHTAARPSSAPHDLEVVPCERFSGIDLPPDARIQDVFQHLANDQARTQAVATQATAAYRQGRKVLVLTERTKHLDAIVTALDGHEPAPFVLHGRMSRKQRAAVIADMNTLPPDAPRILLATGKLVGGGFDHPPRDTLILAMPVSWRGTLQQYAGRLHREHATKANVQILDFVDTGHPALLRMWDKRQRGYRAMGYRISTETQRS</sequence>
<dbReference type="PROSITE" id="PS51192">
    <property type="entry name" value="HELICASE_ATP_BIND_1"/>
    <property type="match status" value="1"/>
</dbReference>
<keyword evidence="2" id="KW-0547">Nucleotide-binding</keyword>
<keyword evidence="2" id="KW-0378">Hydrolase</keyword>
<gene>
    <name evidence="2" type="ORF">THITH_08335</name>
</gene>
<protein>
    <submittedName>
        <fullName evidence="2">Helicase</fullName>
    </submittedName>
</protein>
<evidence type="ECO:0000259" key="1">
    <source>
        <dbReference type="PROSITE" id="PS51192"/>
    </source>
</evidence>
<keyword evidence="2" id="KW-0067">ATP-binding</keyword>